<protein>
    <submittedName>
        <fullName evidence="4">Neoverrucotoxin subunit beta-like</fullName>
    </submittedName>
</protein>
<dbReference type="InterPro" id="IPR036116">
    <property type="entry name" value="FN3_sf"/>
</dbReference>
<evidence type="ECO:0000259" key="3">
    <source>
        <dbReference type="PROSITE" id="PS51304"/>
    </source>
</evidence>
<organism evidence="4 5">
    <name type="scientific">Clarias magur</name>
    <name type="common">Asian catfish</name>
    <name type="synonym">Macropteronotus magur</name>
    <dbReference type="NCBI Taxonomy" id="1594786"/>
    <lineage>
        <taxon>Eukaryota</taxon>
        <taxon>Metazoa</taxon>
        <taxon>Chordata</taxon>
        <taxon>Craniata</taxon>
        <taxon>Vertebrata</taxon>
        <taxon>Euteleostomi</taxon>
        <taxon>Actinopterygii</taxon>
        <taxon>Neopterygii</taxon>
        <taxon>Teleostei</taxon>
        <taxon>Ostariophysi</taxon>
        <taxon>Siluriformes</taxon>
        <taxon>Clariidae</taxon>
        <taxon>Clarias</taxon>
    </lineage>
</organism>
<dbReference type="SMART" id="SM00908">
    <property type="entry name" value="Gal-bind_lectin"/>
    <property type="match status" value="1"/>
</dbReference>
<feature type="domain" description="Fibronectin type-III" evidence="2">
    <location>
        <begin position="369"/>
        <end position="465"/>
    </location>
</feature>
<proteinExistence type="predicted"/>
<gene>
    <name evidence="4" type="ORF">DAT39_001071</name>
</gene>
<dbReference type="CDD" id="cd00063">
    <property type="entry name" value="FN3"/>
    <property type="match status" value="1"/>
</dbReference>
<dbReference type="AlphaFoldDB" id="A0A8J4UIG5"/>
<dbReference type="PANTHER" id="PTHR31594">
    <property type="entry name" value="AIG1-TYPE G DOMAIN-CONTAINING PROTEIN"/>
    <property type="match status" value="1"/>
</dbReference>
<keyword evidence="1" id="KW-0430">Lectin</keyword>
<feature type="non-terminal residue" evidence="4">
    <location>
        <position position="1"/>
    </location>
</feature>
<dbReference type="InterPro" id="IPR003961">
    <property type="entry name" value="FN3_dom"/>
</dbReference>
<keyword evidence="5" id="KW-1185">Reference proteome</keyword>
<dbReference type="SUPFAM" id="SSF49899">
    <property type="entry name" value="Concanavalin A-like lectins/glucanases"/>
    <property type="match status" value="1"/>
</dbReference>
<dbReference type="InterPro" id="IPR013320">
    <property type="entry name" value="ConA-like_dom_sf"/>
</dbReference>
<dbReference type="Proteomes" id="UP000727407">
    <property type="component" value="Unassembled WGS sequence"/>
</dbReference>
<dbReference type="InterPro" id="IPR013783">
    <property type="entry name" value="Ig-like_fold"/>
</dbReference>
<dbReference type="InterPro" id="IPR001079">
    <property type="entry name" value="Galectin_CRD"/>
</dbReference>
<dbReference type="InterPro" id="IPR052090">
    <property type="entry name" value="Cytolytic_pore-forming_toxin"/>
</dbReference>
<comment type="caution">
    <text evidence="4">The sequence shown here is derived from an EMBL/GenBank/DDBJ whole genome shotgun (WGS) entry which is preliminary data.</text>
</comment>
<dbReference type="Gene3D" id="2.60.40.10">
    <property type="entry name" value="Immunoglobulins"/>
    <property type="match status" value="1"/>
</dbReference>
<dbReference type="OrthoDB" id="8954335at2759"/>
<evidence type="ECO:0000313" key="5">
    <source>
        <dbReference type="Proteomes" id="UP000727407"/>
    </source>
</evidence>
<evidence type="ECO:0000256" key="1">
    <source>
        <dbReference type="ARBA" id="ARBA00022734"/>
    </source>
</evidence>
<dbReference type="SUPFAM" id="SSF49265">
    <property type="entry name" value="Fibronectin type III"/>
    <property type="match status" value="1"/>
</dbReference>
<evidence type="ECO:0000313" key="4">
    <source>
        <dbReference type="EMBL" id="KAF5909293.1"/>
    </source>
</evidence>
<dbReference type="CDD" id="cd00070">
    <property type="entry name" value="GLECT"/>
    <property type="match status" value="1"/>
</dbReference>
<dbReference type="PANTHER" id="PTHR31594:SF11">
    <property type="entry name" value="NEOVERRUCOTOXIN SUBUNIT ALPHA-LIKE ISOFORM X1-RELATED"/>
    <property type="match status" value="1"/>
</dbReference>
<dbReference type="PROSITE" id="PS50853">
    <property type="entry name" value="FN3"/>
    <property type="match status" value="1"/>
</dbReference>
<reference evidence="4" key="1">
    <citation type="submission" date="2020-07" db="EMBL/GenBank/DDBJ databases">
        <title>Clarias magur genome sequencing, assembly and annotation.</title>
        <authorList>
            <person name="Kushwaha B."/>
            <person name="Kumar R."/>
            <person name="Das P."/>
            <person name="Joshi C.G."/>
            <person name="Kumar D."/>
            <person name="Nagpure N.S."/>
            <person name="Pandey M."/>
            <person name="Agarwal S."/>
            <person name="Srivastava S."/>
            <person name="Singh M."/>
            <person name="Sahoo L."/>
            <person name="Jayasankar P."/>
            <person name="Meher P.K."/>
            <person name="Koringa P.G."/>
            <person name="Iquebal M.A."/>
            <person name="Das S.P."/>
            <person name="Bit A."/>
            <person name="Patnaik S."/>
            <person name="Patel N."/>
            <person name="Shah T.M."/>
            <person name="Hinsu A."/>
            <person name="Jena J.K."/>
        </authorList>
    </citation>
    <scope>NUCLEOTIDE SEQUENCE</scope>
    <source>
        <strain evidence="4">CIFAMagur01</strain>
        <tissue evidence="4">Testis</tissue>
    </source>
</reference>
<sequence length="626" mass="70430">MDSSCRVLAALGRPLYPGMLYDCRTDTFIPGVTLWDKKALHDDLDVRQQPKTDLKFAASDSLSDKANLLDISASLKASFLCGLVEVGGSAKYLNDTKSSAHQCRVTMQYSQTTKFEQLTMKELGNITYQQVFEQKTATHVVTAVLYGASAFMVFDYTRADNQSIQDIEGNLNAVVKMLPLISVEGQGSLKMTEAEKNLAENISVTFYGDYKLNKNPTTYKEALDVYITLPSVMEKGNYDGVPLTVWLYPLNLLDESAAKLVREINMRLLCKTEKLLAELGEVERRCNDLKKNQMTNSFPGVKDRLVKFQQSHNNYKIAFQKALSKVLPAVRGDKRMKFIIGSISDSSNPGTSIRLYQKGRLIDPKFQPVSKPPQPVLESSDEKIILKLSKSPTGETIRFRVEYSMTPTDSSANVEWKFTDTSDDQTSFTLTQIKEAGHYRVLYRAINNVGLSEISDSITFTFQNKADEEKLNPGIIRSKIFFMHSDDPQPVSSTRKSYLGSVPGGLRPGMALFFQGVVTSDCDWFAIDMQTRLDSLVELAFHFRCRMESMCLTSLRNETWDNEECLACPFTKGGAFDVIMVIKPECYEVIVNGLEYCTFNHRMPVEQVTVLNIYGGVFMNIVHIIK</sequence>
<dbReference type="InterPro" id="IPR056072">
    <property type="entry name" value="SNTX_MACPF/CDC-like_dom"/>
</dbReference>
<dbReference type="Pfam" id="PF21109">
    <property type="entry name" value="Stonustoxin_helical"/>
    <property type="match status" value="1"/>
</dbReference>
<dbReference type="PROSITE" id="PS51304">
    <property type="entry name" value="GALECTIN"/>
    <property type="match status" value="1"/>
</dbReference>
<dbReference type="EMBL" id="QNUK01000006">
    <property type="protein sequence ID" value="KAF5909293.1"/>
    <property type="molecule type" value="Genomic_DNA"/>
</dbReference>
<dbReference type="Pfam" id="PF00337">
    <property type="entry name" value="Gal-bind_lectin"/>
    <property type="match status" value="1"/>
</dbReference>
<dbReference type="Gene3D" id="2.60.120.200">
    <property type="match status" value="1"/>
</dbReference>
<dbReference type="SMART" id="SM00276">
    <property type="entry name" value="GLECT"/>
    <property type="match status" value="1"/>
</dbReference>
<name>A0A8J4UIG5_CLAMG</name>
<accession>A0A8J4UIG5</accession>
<feature type="domain" description="Galectin" evidence="3">
    <location>
        <begin position="498"/>
        <end position="626"/>
    </location>
</feature>
<evidence type="ECO:0000259" key="2">
    <source>
        <dbReference type="PROSITE" id="PS50853"/>
    </source>
</evidence>
<dbReference type="GO" id="GO:0030246">
    <property type="term" value="F:carbohydrate binding"/>
    <property type="evidence" value="ECO:0007669"/>
    <property type="project" value="UniProtKB-KW"/>
</dbReference>
<dbReference type="Pfam" id="PF24674">
    <property type="entry name" value="MACPF_SNTX"/>
    <property type="match status" value="1"/>
</dbReference>
<dbReference type="InterPro" id="IPR048997">
    <property type="entry name" value="Stonustoxin-like_helical"/>
</dbReference>